<dbReference type="GO" id="GO:0034993">
    <property type="term" value="C:meiotic nuclear membrane microtubule tethering complex"/>
    <property type="evidence" value="ECO:0007669"/>
    <property type="project" value="TreeGrafter"/>
</dbReference>
<feature type="non-terminal residue" evidence="7">
    <location>
        <position position="186"/>
    </location>
</feature>
<evidence type="ECO:0000256" key="2">
    <source>
        <dbReference type="ARBA" id="ARBA00022692"/>
    </source>
</evidence>
<name>A0A0B6ZKV2_9EUPU</name>
<sequence>LVIVSMDEGLQMVNFVCDQAEEILPFTSLEGKKIIEEQVTELTNDWEKLNYDITECSAVLEGVQQRWHEYEEYYGSLIKWLANTESSLMTSPEMIAQLSDHKTQLGKFQIIMADIENHHRLVNELADRVANLEVLCDNPEIADSLSEIQDRFNAVVDRSKEIVEHLQRGYDEHHRFSETQQECEKW</sequence>
<dbReference type="Gene3D" id="1.20.58.60">
    <property type="match status" value="1"/>
</dbReference>
<feature type="domain" description="Nesprin-1 spectrin repeats region" evidence="6">
    <location>
        <begin position="31"/>
        <end position="161"/>
    </location>
</feature>
<evidence type="ECO:0000256" key="1">
    <source>
        <dbReference type="ARBA" id="ARBA00004370"/>
    </source>
</evidence>
<dbReference type="GO" id="GO:0008285">
    <property type="term" value="P:negative regulation of cell population proliferation"/>
    <property type="evidence" value="ECO:0007669"/>
    <property type="project" value="TreeGrafter"/>
</dbReference>
<dbReference type="SMART" id="SM00150">
    <property type="entry name" value="SPEC"/>
    <property type="match status" value="1"/>
</dbReference>
<dbReference type="GO" id="GO:0005640">
    <property type="term" value="C:nuclear outer membrane"/>
    <property type="evidence" value="ECO:0007669"/>
    <property type="project" value="TreeGrafter"/>
</dbReference>
<organism evidence="7">
    <name type="scientific">Arion vulgaris</name>
    <dbReference type="NCBI Taxonomy" id="1028688"/>
    <lineage>
        <taxon>Eukaryota</taxon>
        <taxon>Metazoa</taxon>
        <taxon>Spiralia</taxon>
        <taxon>Lophotrochozoa</taxon>
        <taxon>Mollusca</taxon>
        <taxon>Gastropoda</taxon>
        <taxon>Heterobranchia</taxon>
        <taxon>Euthyneura</taxon>
        <taxon>Panpulmonata</taxon>
        <taxon>Eupulmonata</taxon>
        <taxon>Stylommatophora</taxon>
        <taxon>Helicina</taxon>
        <taxon>Arionoidea</taxon>
        <taxon>Arionidae</taxon>
        <taxon>Arion</taxon>
    </lineage>
</organism>
<dbReference type="AlphaFoldDB" id="A0A0B6ZKV2"/>
<accession>A0A0B6ZKV2</accession>
<dbReference type="GO" id="GO:0007097">
    <property type="term" value="P:nuclear migration"/>
    <property type="evidence" value="ECO:0007669"/>
    <property type="project" value="TreeGrafter"/>
</dbReference>
<keyword evidence="4" id="KW-1133">Transmembrane helix</keyword>
<comment type="subcellular location">
    <subcellularLocation>
        <location evidence="1">Membrane</location>
    </subcellularLocation>
</comment>
<protein>
    <recommendedName>
        <fullName evidence="6">Nesprin-1 spectrin repeats region domain-containing protein</fullName>
    </recommendedName>
</protein>
<feature type="non-terminal residue" evidence="7">
    <location>
        <position position="1"/>
    </location>
</feature>
<dbReference type="InterPro" id="IPR052403">
    <property type="entry name" value="LINC-complex_assoc"/>
</dbReference>
<dbReference type="PANTHER" id="PTHR47535:SF7">
    <property type="entry name" value="CALMIN"/>
    <property type="match status" value="1"/>
</dbReference>
<dbReference type="InterPro" id="IPR018159">
    <property type="entry name" value="Spectrin/alpha-actinin"/>
</dbReference>
<dbReference type="InterPro" id="IPR057057">
    <property type="entry name" value="Spectrin_SYNE1"/>
</dbReference>
<dbReference type="EMBL" id="HACG01022414">
    <property type="protein sequence ID" value="CEK69279.1"/>
    <property type="molecule type" value="Transcribed_RNA"/>
</dbReference>
<dbReference type="GO" id="GO:0051015">
    <property type="term" value="F:actin filament binding"/>
    <property type="evidence" value="ECO:0007669"/>
    <property type="project" value="TreeGrafter"/>
</dbReference>
<reference evidence="7" key="1">
    <citation type="submission" date="2014-12" db="EMBL/GenBank/DDBJ databases">
        <title>Insight into the proteome of Arion vulgaris.</title>
        <authorList>
            <person name="Aradska J."/>
            <person name="Bulat T."/>
            <person name="Smidak R."/>
            <person name="Sarate P."/>
            <person name="Gangsoo J."/>
            <person name="Sialana F."/>
            <person name="Bilban M."/>
            <person name="Lubec G."/>
        </authorList>
    </citation>
    <scope>NUCLEOTIDE SEQUENCE</scope>
    <source>
        <tissue evidence="7">Skin</tissue>
    </source>
</reference>
<gene>
    <name evidence="7" type="primary">ORF69630</name>
</gene>
<keyword evidence="2" id="KW-0812">Transmembrane</keyword>
<evidence type="ECO:0000256" key="5">
    <source>
        <dbReference type="ARBA" id="ARBA00023136"/>
    </source>
</evidence>
<dbReference type="SUPFAM" id="SSF46966">
    <property type="entry name" value="Spectrin repeat"/>
    <property type="match status" value="1"/>
</dbReference>
<keyword evidence="5" id="KW-0472">Membrane</keyword>
<proteinExistence type="predicted"/>
<evidence type="ECO:0000256" key="3">
    <source>
        <dbReference type="ARBA" id="ARBA00022737"/>
    </source>
</evidence>
<evidence type="ECO:0000256" key="4">
    <source>
        <dbReference type="ARBA" id="ARBA00022989"/>
    </source>
</evidence>
<keyword evidence="3" id="KW-0677">Repeat</keyword>
<dbReference type="PANTHER" id="PTHR47535">
    <property type="entry name" value="MUSCLE-SPECIFIC PROTEIN 300 KDA, ISOFORM G"/>
    <property type="match status" value="1"/>
</dbReference>
<dbReference type="Pfam" id="PF25034">
    <property type="entry name" value="Spectrin_SYNE1"/>
    <property type="match status" value="1"/>
</dbReference>
<dbReference type="GO" id="GO:0005737">
    <property type="term" value="C:cytoplasm"/>
    <property type="evidence" value="ECO:0007669"/>
    <property type="project" value="TreeGrafter"/>
</dbReference>
<evidence type="ECO:0000313" key="7">
    <source>
        <dbReference type="EMBL" id="CEK69279.1"/>
    </source>
</evidence>
<evidence type="ECO:0000259" key="6">
    <source>
        <dbReference type="Pfam" id="PF25034"/>
    </source>
</evidence>